<evidence type="ECO:0000313" key="2">
    <source>
        <dbReference type="Proteomes" id="UP001057402"/>
    </source>
</evidence>
<name>A0ACB9RVV7_9MYRT</name>
<sequence length="206" mass="22163">MSGGSPVGGGGGSAGGFVRQRHNLGGGAGSGGGGGYSSNGEDLEDDASSRAYSAFAAPPAVPSGWSLIDLAVNTLWIASAVFVVYYGDSQSNLVFLLLRDGRIRRVPLCLGMISVALNFLIFFYTIMMAWRLRRFDEKWELTSISALPFVTSFGVIGFFSLSFALWPIWGFLSLPLLFTLFMVSMVILPSIMIGILKRKNDGLRVD</sequence>
<proteinExistence type="predicted"/>
<protein>
    <submittedName>
        <fullName evidence="1">Uncharacterized protein</fullName>
    </submittedName>
</protein>
<accession>A0ACB9RVV7</accession>
<dbReference type="Proteomes" id="UP001057402">
    <property type="component" value="Chromosome 3"/>
</dbReference>
<comment type="caution">
    <text evidence="1">The sequence shown here is derived from an EMBL/GenBank/DDBJ whole genome shotgun (WGS) entry which is preliminary data.</text>
</comment>
<keyword evidence="2" id="KW-1185">Reference proteome</keyword>
<gene>
    <name evidence="1" type="ORF">MLD38_006291</name>
</gene>
<dbReference type="EMBL" id="CM042882">
    <property type="protein sequence ID" value="KAI4380062.1"/>
    <property type="molecule type" value="Genomic_DNA"/>
</dbReference>
<evidence type="ECO:0000313" key="1">
    <source>
        <dbReference type="EMBL" id="KAI4380062.1"/>
    </source>
</evidence>
<reference evidence="2" key="1">
    <citation type="journal article" date="2023" name="Front. Plant Sci.">
        <title>Chromosomal-level genome assembly of Melastoma candidum provides insights into trichome evolution.</title>
        <authorList>
            <person name="Zhong Y."/>
            <person name="Wu W."/>
            <person name="Sun C."/>
            <person name="Zou P."/>
            <person name="Liu Y."/>
            <person name="Dai S."/>
            <person name="Zhou R."/>
        </authorList>
    </citation>
    <scope>NUCLEOTIDE SEQUENCE [LARGE SCALE GENOMIC DNA]</scope>
</reference>
<organism evidence="1 2">
    <name type="scientific">Melastoma candidum</name>
    <dbReference type="NCBI Taxonomy" id="119954"/>
    <lineage>
        <taxon>Eukaryota</taxon>
        <taxon>Viridiplantae</taxon>
        <taxon>Streptophyta</taxon>
        <taxon>Embryophyta</taxon>
        <taxon>Tracheophyta</taxon>
        <taxon>Spermatophyta</taxon>
        <taxon>Magnoliopsida</taxon>
        <taxon>eudicotyledons</taxon>
        <taxon>Gunneridae</taxon>
        <taxon>Pentapetalae</taxon>
        <taxon>rosids</taxon>
        <taxon>malvids</taxon>
        <taxon>Myrtales</taxon>
        <taxon>Melastomataceae</taxon>
        <taxon>Melastomatoideae</taxon>
        <taxon>Melastomateae</taxon>
        <taxon>Melastoma</taxon>
    </lineage>
</organism>